<keyword evidence="2" id="KW-0812">Transmembrane</keyword>
<proteinExistence type="predicted"/>
<keyword evidence="2" id="KW-0472">Membrane</keyword>
<protein>
    <submittedName>
        <fullName evidence="3">Uncharacterized protein</fullName>
    </submittedName>
</protein>
<feature type="region of interest" description="Disordered" evidence="1">
    <location>
        <begin position="134"/>
        <end position="155"/>
    </location>
</feature>
<gene>
    <name evidence="3" type="ORF">Cvel_5669</name>
</gene>
<evidence type="ECO:0000313" key="3">
    <source>
        <dbReference type="EMBL" id="CEM38436.1"/>
    </source>
</evidence>
<feature type="transmembrane region" description="Helical" evidence="2">
    <location>
        <begin position="219"/>
        <end position="244"/>
    </location>
</feature>
<dbReference type="AlphaFoldDB" id="A0A0G4H3Z7"/>
<organism evidence="3">
    <name type="scientific">Chromera velia CCMP2878</name>
    <dbReference type="NCBI Taxonomy" id="1169474"/>
    <lineage>
        <taxon>Eukaryota</taxon>
        <taxon>Sar</taxon>
        <taxon>Alveolata</taxon>
        <taxon>Colpodellida</taxon>
        <taxon>Chromeraceae</taxon>
        <taxon>Chromera</taxon>
    </lineage>
</organism>
<evidence type="ECO:0000256" key="1">
    <source>
        <dbReference type="SAM" id="MobiDB-lite"/>
    </source>
</evidence>
<reference evidence="3" key="1">
    <citation type="submission" date="2014-11" db="EMBL/GenBank/DDBJ databases">
        <authorList>
            <person name="Otto D Thomas"/>
            <person name="Naeem Raeece"/>
        </authorList>
    </citation>
    <scope>NUCLEOTIDE SEQUENCE</scope>
</reference>
<keyword evidence="2" id="KW-1133">Transmembrane helix</keyword>
<sequence length="267" mass="28325">MRALEETATTTVAGSPQVGTKWSLQVTVLGAPRSTPRCWWTETWGHLQIDPQAAQLLDFLLWHLVSSALGACQWMKAIFDPIKGEAVLSSLVTKLWDVMASWAAPPFAAPAAVPTPPSAPSAIPAPPPALGTGAVPASISGKKKGKKGGVAGSALATDPPIPLPATNKNNGRWQSDVVAWLKAHIDPLTLSTKAAAATDLFEFLREFISMGPTRSLQTFTLAFAFSLPIVSAPGSLLILMPGLFSALKFLKKHECEDASEKIYSSIF</sequence>
<name>A0A0G4H3Z7_9ALVE</name>
<dbReference type="VEuPathDB" id="CryptoDB:Cvel_5669"/>
<dbReference type="EMBL" id="CDMZ01001853">
    <property type="protein sequence ID" value="CEM38436.1"/>
    <property type="molecule type" value="Genomic_DNA"/>
</dbReference>
<evidence type="ECO:0000256" key="2">
    <source>
        <dbReference type="SAM" id="Phobius"/>
    </source>
</evidence>
<accession>A0A0G4H3Z7</accession>